<dbReference type="NCBIfam" id="TIGR01007">
    <property type="entry name" value="eps_fam"/>
    <property type="match status" value="1"/>
</dbReference>
<dbReference type="GO" id="GO:0004715">
    <property type="term" value="F:non-membrane spanning protein tyrosine kinase activity"/>
    <property type="evidence" value="ECO:0007669"/>
    <property type="project" value="UniProtKB-EC"/>
</dbReference>
<dbReference type="EC" id="2.7.10.2" evidence="16"/>
<dbReference type="GO" id="GO:0042802">
    <property type="term" value="F:identical protein binding"/>
    <property type="evidence" value="ECO:0007669"/>
    <property type="project" value="UniProtKB-ARBA"/>
</dbReference>
<feature type="transmembrane region" description="Helical" evidence="13">
    <location>
        <begin position="38"/>
        <end position="60"/>
    </location>
</feature>
<reference evidence="17" key="1">
    <citation type="submission" date="2018-09" db="EMBL/GenBank/DDBJ databases">
        <authorList>
            <person name="Livingstone P.G."/>
            <person name="Whitworth D.E."/>
        </authorList>
    </citation>
    <scope>NUCLEOTIDE SEQUENCE [LARGE SCALE GENOMIC DNA]</scope>
    <source>
        <strain evidence="17">AB050A</strain>
    </source>
</reference>
<dbReference type="Pfam" id="PF13807">
    <property type="entry name" value="GNVR"/>
    <property type="match status" value="1"/>
</dbReference>
<evidence type="ECO:0000256" key="7">
    <source>
        <dbReference type="ARBA" id="ARBA00022777"/>
    </source>
</evidence>
<evidence type="ECO:0000259" key="14">
    <source>
        <dbReference type="Pfam" id="PF02706"/>
    </source>
</evidence>
<dbReference type="OrthoDB" id="9812433at2"/>
<dbReference type="EMBL" id="RAWK01000227">
    <property type="protein sequence ID" value="RKH57797.1"/>
    <property type="molecule type" value="Genomic_DNA"/>
</dbReference>
<keyword evidence="4 16" id="KW-0808">Transferase</keyword>
<name>A0A3A8PN28_9BACT</name>
<feature type="domain" description="Polysaccharide chain length determinant N-terminal" evidence="14">
    <location>
        <begin position="20"/>
        <end position="108"/>
    </location>
</feature>
<evidence type="ECO:0000256" key="2">
    <source>
        <dbReference type="ARBA" id="ARBA00008883"/>
    </source>
</evidence>
<dbReference type="FunFam" id="3.40.50.300:FF:000527">
    <property type="entry name" value="Tyrosine-protein kinase etk"/>
    <property type="match status" value="1"/>
</dbReference>
<evidence type="ECO:0000313" key="16">
    <source>
        <dbReference type="EMBL" id="RKH57797.1"/>
    </source>
</evidence>
<dbReference type="AlphaFoldDB" id="A0A3A8PN28"/>
<dbReference type="InterPro" id="IPR027417">
    <property type="entry name" value="P-loop_NTPase"/>
</dbReference>
<evidence type="ECO:0000256" key="13">
    <source>
        <dbReference type="SAM" id="Phobius"/>
    </source>
</evidence>
<evidence type="ECO:0000259" key="15">
    <source>
        <dbReference type="Pfam" id="PF13807"/>
    </source>
</evidence>
<evidence type="ECO:0000256" key="10">
    <source>
        <dbReference type="ARBA" id="ARBA00023136"/>
    </source>
</evidence>
<dbReference type="InterPro" id="IPR017746">
    <property type="entry name" value="Cellulose_synthase_operon_BcsQ"/>
</dbReference>
<dbReference type="InterPro" id="IPR003856">
    <property type="entry name" value="LPS_length_determ_N"/>
</dbReference>
<dbReference type="SUPFAM" id="SSF52540">
    <property type="entry name" value="P-loop containing nucleoside triphosphate hydrolases"/>
    <property type="match status" value="1"/>
</dbReference>
<keyword evidence="10 13" id="KW-0472">Membrane</keyword>
<dbReference type="InterPro" id="IPR050445">
    <property type="entry name" value="Bact_polysacc_biosynth/exp"/>
</dbReference>
<dbReference type="Pfam" id="PF23607">
    <property type="entry name" value="WZC_N"/>
    <property type="match status" value="1"/>
</dbReference>
<keyword evidence="5 13" id="KW-0812">Transmembrane</keyword>
<accession>A0A3A8PN28</accession>
<evidence type="ECO:0000256" key="9">
    <source>
        <dbReference type="ARBA" id="ARBA00022989"/>
    </source>
</evidence>
<dbReference type="Pfam" id="PF02706">
    <property type="entry name" value="Wzz"/>
    <property type="match status" value="1"/>
</dbReference>
<keyword evidence="3" id="KW-1003">Cell membrane</keyword>
<protein>
    <submittedName>
        <fullName evidence="16">Polysaccharide biosynthesis tyrosine autokinase</fullName>
        <ecNumber evidence="16">2.7.10.2</ecNumber>
    </submittedName>
</protein>
<evidence type="ECO:0000313" key="17">
    <source>
        <dbReference type="Proteomes" id="UP000267003"/>
    </source>
</evidence>
<feature type="domain" description="Tyrosine-protein kinase G-rich" evidence="15">
    <location>
        <begin position="395"/>
        <end position="471"/>
    </location>
</feature>
<proteinExistence type="inferred from homology"/>
<keyword evidence="11" id="KW-0829">Tyrosine-protein kinase</keyword>
<dbReference type="GO" id="GO:0005524">
    <property type="term" value="F:ATP binding"/>
    <property type="evidence" value="ECO:0007669"/>
    <property type="project" value="UniProtKB-KW"/>
</dbReference>
<comment type="caution">
    <text evidence="16">The sequence shown here is derived from an EMBL/GenBank/DDBJ whole genome shotgun (WGS) entry which is preliminary data.</text>
</comment>
<evidence type="ECO:0000256" key="6">
    <source>
        <dbReference type="ARBA" id="ARBA00022741"/>
    </source>
</evidence>
<dbReference type="Gene3D" id="3.40.50.300">
    <property type="entry name" value="P-loop containing nucleotide triphosphate hydrolases"/>
    <property type="match status" value="1"/>
</dbReference>
<dbReference type="PANTHER" id="PTHR32309:SF32">
    <property type="entry name" value="TYROSINE-PROTEIN KINASE ETK-RELATED"/>
    <property type="match status" value="1"/>
</dbReference>
<dbReference type="CDD" id="cd05387">
    <property type="entry name" value="BY-kinase"/>
    <property type="match status" value="1"/>
</dbReference>
<evidence type="ECO:0000256" key="11">
    <source>
        <dbReference type="ARBA" id="ARBA00023137"/>
    </source>
</evidence>
<dbReference type="Proteomes" id="UP000267003">
    <property type="component" value="Unassembled WGS sequence"/>
</dbReference>
<dbReference type="InterPro" id="IPR032807">
    <property type="entry name" value="GNVR"/>
</dbReference>
<gene>
    <name evidence="16" type="ORF">D7W81_30395</name>
</gene>
<dbReference type="GO" id="GO:0005886">
    <property type="term" value="C:plasma membrane"/>
    <property type="evidence" value="ECO:0007669"/>
    <property type="project" value="UniProtKB-SubCell"/>
</dbReference>
<keyword evidence="9 13" id="KW-1133">Transmembrane helix</keyword>
<keyword evidence="17" id="KW-1185">Reference proteome</keyword>
<evidence type="ECO:0000256" key="4">
    <source>
        <dbReference type="ARBA" id="ARBA00022679"/>
    </source>
</evidence>
<evidence type="ECO:0000256" key="12">
    <source>
        <dbReference type="ARBA" id="ARBA00053015"/>
    </source>
</evidence>
<dbReference type="InterPro" id="IPR005702">
    <property type="entry name" value="Wzc-like_C"/>
</dbReference>
<evidence type="ECO:0000256" key="1">
    <source>
        <dbReference type="ARBA" id="ARBA00004651"/>
    </source>
</evidence>
<keyword evidence="6" id="KW-0547">Nucleotide-binding</keyword>
<comment type="catalytic activity">
    <reaction evidence="12">
        <text>L-tyrosyl-[protein] + ATP = O-phospho-L-tyrosyl-[protein] + ADP + H(+)</text>
        <dbReference type="Rhea" id="RHEA:10596"/>
        <dbReference type="Rhea" id="RHEA-COMP:10136"/>
        <dbReference type="Rhea" id="RHEA-COMP:20101"/>
        <dbReference type="ChEBI" id="CHEBI:15378"/>
        <dbReference type="ChEBI" id="CHEBI:30616"/>
        <dbReference type="ChEBI" id="CHEBI:46858"/>
        <dbReference type="ChEBI" id="CHEBI:61978"/>
        <dbReference type="ChEBI" id="CHEBI:456216"/>
    </reaction>
</comment>
<dbReference type="Pfam" id="PF06564">
    <property type="entry name" value="CBP_BcsQ"/>
    <property type="match status" value="1"/>
</dbReference>
<evidence type="ECO:0000256" key="5">
    <source>
        <dbReference type="ARBA" id="ARBA00022692"/>
    </source>
</evidence>
<comment type="similarity">
    <text evidence="2">Belongs to the etk/wzc family.</text>
</comment>
<keyword evidence="8" id="KW-0067">ATP-binding</keyword>
<organism evidence="16 17">
    <name type="scientific">Corallococcus aberystwythensis</name>
    <dbReference type="NCBI Taxonomy" id="2316722"/>
    <lineage>
        <taxon>Bacteria</taxon>
        <taxon>Pseudomonadati</taxon>
        <taxon>Myxococcota</taxon>
        <taxon>Myxococcia</taxon>
        <taxon>Myxococcales</taxon>
        <taxon>Cystobacterineae</taxon>
        <taxon>Myxococcaceae</taxon>
        <taxon>Corallococcus</taxon>
    </lineage>
</organism>
<evidence type="ECO:0000256" key="8">
    <source>
        <dbReference type="ARBA" id="ARBA00022840"/>
    </source>
</evidence>
<keyword evidence="7 16" id="KW-0418">Kinase</keyword>
<comment type="subcellular location">
    <subcellularLocation>
        <location evidence="1">Cell membrane</location>
        <topology evidence="1">Multi-pass membrane protein</topology>
    </subcellularLocation>
</comment>
<dbReference type="PANTHER" id="PTHR32309">
    <property type="entry name" value="TYROSINE-PROTEIN KINASE"/>
    <property type="match status" value="1"/>
</dbReference>
<evidence type="ECO:0000256" key="3">
    <source>
        <dbReference type="ARBA" id="ARBA00022475"/>
    </source>
</evidence>
<sequence>MTSTPERVTPPRPGPGMQDDELGLSRYLAILGERRGTIAASIALALALGGLYLLITAPVYRANAILRIEQKSSSLGQLDELIPDAPSMAAPEMEVLGSRALLGRVADALHLGVSVEPHYFPVVGAAHARAHPGPDLAAVPWWGGASYAWGGEKLQVERLNVPTEWEDLPLTLVADADGAYSLWGPGGQVVLHGAVGTGAQTEAGAAHEVELFVTELHARPGTRFQVMRRSKLAVVEDLQRSLRMGEKGAGTGVLNLTLDGPDPVLATTTLQAIADTYVRSNVERRSEEAGRTLSFLDSQLPGLRQGLEQAEAALRDYRAGKGGVDLGMETQAVLNRSVDLDKDLSTLALERSELRQRFTEHHPLIMATERKMARLRTEQSALGTRLKSIPDAERVSAQLTRDVKVANELYILLNNKAQEYRVLKSSPITNARLIDAPVVTRLPVRPLKPDVFAVSVVLGLVSGVALAFARKSLHPGVTDPAALESALAVPVLASVPTGPRRAMSPRGPSIILARSVPRDVTVECVRGLRTRLQRAMKEAGSHVVAVTGTSPGAGTSFVALNLAWVLAETGQRVLLVDANLRGGWLHRCFREAHLPGLHEVLRGTATLEQALLQDAAPGLSFLGAGALPPDPAELLASAAFDTFVARVAAEYDVVLFDTPCILAVTDAALVGRHAGVRLAVVRAATQSLREVATALHQLEQSGVPARGVVLNGVPRSRAGREVSGVYQYEYPSAS</sequence>